<dbReference type="Proteomes" id="UP000095780">
    <property type="component" value="Unassembled WGS sequence"/>
</dbReference>
<dbReference type="AlphaFoldDB" id="A0A174Z9R6"/>
<evidence type="ECO:0000313" key="10">
    <source>
        <dbReference type="Proteomes" id="UP000095780"/>
    </source>
</evidence>
<dbReference type="GO" id="GO:0032977">
    <property type="term" value="F:membrane insertase activity"/>
    <property type="evidence" value="ECO:0007669"/>
    <property type="project" value="InterPro"/>
</dbReference>
<feature type="transmembrane region" description="Helical" evidence="6">
    <location>
        <begin position="6"/>
        <end position="25"/>
    </location>
</feature>
<dbReference type="PANTHER" id="PTHR12428:SF65">
    <property type="entry name" value="CYTOCHROME C OXIDASE ASSEMBLY PROTEIN COX18, MITOCHONDRIAL"/>
    <property type="match status" value="1"/>
</dbReference>
<dbReference type="SUPFAM" id="SSF53649">
    <property type="entry name" value="Alkaline phosphatase-like"/>
    <property type="match status" value="1"/>
</dbReference>
<keyword evidence="4 6" id="KW-0472">Membrane</keyword>
<dbReference type="GO" id="GO:0032259">
    <property type="term" value="P:methylation"/>
    <property type="evidence" value="ECO:0007669"/>
    <property type="project" value="InterPro"/>
</dbReference>
<dbReference type="GO" id="GO:0005886">
    <property type="term" value="C:plasma membrane"/>
    <property type="evidence" value="ECO:0007669"/>
    <property type="project" value="TreeGrafter"/>
</dbReference>
<evidence type="ECO:0000256" key="5">
    <source>
        <dbReference type="RuleBase" id="RU003945"/>
    </source>
</evidence>
<dbReference type="PANTHER" id="PTHR12428">
    <property type="entry name" value="OXA1"/>
    <property type="match status" value="1"/>
</dbReference>
<feature type="transmembrane region" description="Helical" evidence="6">
    <location>
        <begin position="359"/>
        <end position="380"/>
    </location>
</feature>
<feature type="transmembrane region" description="Helical" evidence="6">
    <location>
        <begin position="32"/>
        <end position="50"/>
    </location>
</feature>
<feature type="transmembrane region" description="Helical" evidence="6">
    <location>
        <begin position="183"/>
        <end position="205"/>
    </location>
</feature>
<dbReference type="RefSeq" id="WP_055286056.1">
    <property type="nucleotide sequence ID" value="NZ_CABIXW010000002.1"/>
</dbReference>
<comment type="subcellular location">
    <subcellularLocation>
        <location evidence="1 5">Membrane</location>
        <topology evidence="1 5">Multi-pass membrane protein</topology>
    </subcellularLocation>
</comment>
<feature type="domain" description="Sulfatase N-terminal" evidence="7">
    <location>
        <begin position="436"/>
        <end position="787"/>
    </location>
</feature>
<dbReference type="InterPro" id="IPR000917">
    <property type="entry name" value="Sulfatase_N"/>
</dbReference>
<dbReference type="InterPro" id="IPR028055">
    <property type="entry name" value="YidC/Oxa/ALB_C"/>
</dbReference>
<reference evidence="9 10" key="1">
    <citation type="submission" date="2015-09" db="EMBL/GenBank/DDBJ databases">
        <authorList>
            <consortium name="Pathogen Informatics"/>
        </authorList>
    </citation>
    <scope>NUCLEOTIDE SEQUENCE [LARGE SCALE GENOMIC DNA]</scope>
    <source>
        <strain evidence="9 10">2789STDY5834878</strain>
    </source>
</reference>
<organism evidence="9 10">
    <name type="scientific">Lachnospira eligens</name>
    <dbReference type="NCBI Taxonomy" id="39485"/>
    <lineage>
        <taxon>Bacteria</taxon>
        <taxon>Bacillati</taxon>
        <taxon>Bacillota</taxon>
        <taxon>Clostridia</taxon>
        <taxon>Lachnospirales</taxon>
        <taxon>Lachnospiraceae</taxon>
        <taxon>Lachnospira</taxon>
    </lineage>
</organism>
<dbReference type="GO" id="GO:0003676">
    <property type="term" value="F:nucleic acid binding"/>
    <property type="evidence" value="ECO:0007669"/>
    <property type="project" value="InterPro"/>
</dbReference>
<dbReference type="PROSITE" id="PS00092">
    <property type="entry name" value="N6_MTASE"/>
    <property type="match status" value="1"/>
</dbReference>
<keyword evidence="2 5" id="KW-0812">Transmembrane</keyword>
<feature type="transmembrane region" description="Helical" evidence="6">
    <location>
        <begin position="318"/>
        <end position="339"/>
    </location>
</feature>
<protein>
    <submittedName>
        <fullName evidence="9">Membrane protein insertase</fullName>
    </submittedName>
</protein>
<feature type="transmembrane region" description="Helical" evidence="6">
    <location>
        <begin position="144"/>
        <end position="171"/>
    </location>
</feature>
<dbReference type="InterPro" id="IPR017850">
    <property type="entry name" value="Alkaline_phosphatase_core_sf"/>
</dbReference>
<evidence type="ECO:0000256" key="3">
    <source>
        <dbReference type="ARBA" id="ARBA00022989"/>
    </source>
</evidence>
<dbReference type="Gene3D" id="3.40.720.10">
    <property type="entry name" value="Alkaline Phosphatase, subunit A"/>
    <property type="match status" value="1"/>
</dbReference>
<dbReference type="EMBL" id="CZBV01000002">
    <property type="protein sequence ID" value="CUQ81018.1"/>
    <property type="molecule type" value="Genomic_DNA"/>
</dbReference>
<feature type="domain" description="Membrane insertase YidC/Oxa/ALB C-terminal" evidence="8">
    <location>
        <begin position="32"/>
        <end position="220"/>
    </location>
</feature>
<proteinExistence type="inferred from homology"/>
<evidence type="ECO:0000259" key="8">
    <source>
        <dbReference type="Pfam" id="PF02096"/>
    </source>
</evidence>
<evidence type="ECO:0000256" key="4">
    <source>
        <dbReference type="ARBA" id="ARBA00023136"/>
    </source>
</evidence>
<keyword evidence="3 6" id="KW-1133">Transmembrane helix</keyword>
<dbReference type="InterPro" id="IPR002052">
    <property type="entry name" value="DNA_methylase_N6_adenine_CS"/>
</dbReference>
<evidence type="ECO:0000256" key="6">
    <source>
        <dbReference type="SAM" id="Phobius"/>
    </source>
</evidence>
<dbReference type="InterPro" id="IPR001708">
    <property type="entry name" value="YidC/ALB3/OXA1/COX18"/>
</dbReference>
<dbReference type="GO" id="GO:0051205">
    <property type="term" value="P:protein insertion into membrane"/>
    <property type="evidence" value="ECO:0007669"/>
    <property type="project" value="TreeGrafter"/>
</dbReference>
<dbReference type="Pfam" id="PF02096">
    <property type="entry name" value="60KD_IMP"/>
    <property type="match status" value="1"/>
</dbReference>
<dbReference type="GO" id="GO:0008168">
    <property type="term" value="F:methyltransferase activity"/>
    <property type="evidence" value="ECO:0007669"/>
    <property type="project" value="InterPro"/>
</dbReference>
<feature type="transmembrane region" description="Helical" evidence="6">
    <location>
        <begin position="392"/>
        <end position="409"/>
    </location>
</feature>
<evidence type="ECO:0000313" key="9">
    <source>
        <dbReference type="EMBL" id="CUQ81018.1"/>
    </source>
</evidence>
<sequence>MLSVIYNLFVMPVQIVVETTFVLMNRLFHNKGIAIIGVSLIIQTLVLPLYKRADAMQEEERRKQEEMSGWVKHIRKTFKGDEKFMMLSTYYRQQNYKPYYGLKSSLSILLQIPFFLAAYNYLSHLEALNGISFLFIKDLGRPDALFNIAGFDFNVLPVAMTIINIISGIIYTRKLTVRDKVQVYGLAVIFLVLLYKSPSGLVLYWTMNNIYSLCKNVFMKLIKFKKRLCKNGVVSQKITEYTEKLDWKNIVIWELIFMTILMGAMIPLSVISSSSSEFVIGDSGPQRIIIRNVCIYAGFFLVWFPIFYMLMRERTKKIFSVVLYIICVFAMFNFMGYSFSFRQISYLFMYTEDLILPAYIYWANIGALAAIAFLLVLIIGKKSKIAGAIIKISVICMAVMCIRNCFIMNKQMESYTESREHIADENILTLSKDGENVIVFMLDRAIGTYMPYLLEENESIKEMFDGFTYYPNTLSFGKSTNFCTPALFAGYEYTPENINKRDKESLKDKQNEALKVMPVLFSENGFNVVVTDPPYAGYTWDPDLSIYDGYGNIKAYITEGAYNDVPVRNGIEDGGKTLQESNCVYYSLMKIMPVLLQNFIYNDGGYCSMIKETVTPELLASIQNNSFYDWYTVLESLPDITTIEDDNKNNFIMMQNSTTHESSILSYPDYLPLRNVDKEQVIQQMEDRSIDGRTMSMDKSVGVAHYQTFAASLREIGEWMEYLKANDVYDNTRIIIVSDHGKELGQFDSLKINSELDIQAYSPLLLVKDFNSRGFNVSDEYMTNADVPTIALKDIVDNPTNPFTNKLITNIDKYNKNMKVTTSGLYNVTTNNGNVFDTSDGAWYEVTPGDITDANDWRHCE</sequence>
<dbReference type="Pfam" id="PF00884">
    <property type="entry name" value="Sulfatase"/>
    <property type="match status" value="1"/>
</dbReference>
<feature type="transmembrane region" description="Helical" evidence="6">
    <location>
        <begin position="250"/>
        <end position="268"/>
    </location>
</feature>
<accession>A0A174Z9R6</accession>
<evidence type="ECO:0000259" key="7">
    <source>
        <dbReference type="Pfam" id="PF00884"/>
    </source>
</evidence>
<gene>
    <name evidence="9" type="ORF">ERS852492_00631</name>
</gene>
<feature type="transmembrane region" description="Helical" evidence="6">
    <location>
        <begin position="288"/>
        <end position="311"/>
    </location>
</feature>
<name>A0A174Z9R6_9FIRM</name>
<evidence type="ECO:0000256" key="2">
    <source>
        <dbReference type="ARBA" id="ARBA00022692"/>
    </source>
</evidence>
<comment type="similarity">
    <text evidence="5">Belongs to the OXA1/ALB3/YidC family.</text>
</comment>
<dbReference type="NCBIfam" id="TIGR03592">
    <property type="entry name" value="yidC_oxa1_cterm"/>
    <property type="match status" value="1"/>
</dbReference>
<evidence type="ECO:0000256" key="1">
    <source>
        <dbReference type="ARBA" id="ARBA00004141"/>
    </source>
</evidence>